<proteinExistence type="predicted"/>
<evidence type="ECO:0000313" key="1">
    <source>
        <dbReference type="EMBL" id="MFD2614164.1"/>
    </source>
</evidence>
<sequence length="126" mass="14693">MRKKSIWFALTLILLIIVVAYIVTSTTIINEQLYLKRAWDEADHDKHIWNWQEGDVSVIDLHDKRIKGLFIPKPTANAKFSRRLLWINANKVVRVSFHTDNEGLLGPITVYFNPITKQVIGYDVKF</sequence>
<protein>
    <submittedName>
        <fullName evidence="1">Uncharacterized protein</fullName>
    </submittedName>
</protein>
<evidence type="ECO:0000313" key="2">
    <source>
        <dbReference type="Proteomes" id="UP001597541"/>
    </source>
</evidence>
<gene>
    <name evidence="1" type="ORF">ACFSUF_17285</name>
</gene>
<comment type="caution">
    <text evidence="1">The sequence shown here is derived from an EMBL/GenBank/DDBJ whole genome shotgun (WGS) entry which is preliminary data.</text>
</comment>
<reference evidence="2" key="1">
    <citation type="journal article" date="2019" name="Int. J. Syst. Evol. Microbiol.">
        <title>The Global Catalogue of Microorganisms (GCM) 10K type strain sequencing project: providing services to taxonomists for standard genome sequencing and annotation.</title>
        <authorList>
            <consortium name="The Broad Institute Genomics Platform"/>
            <consortium name="The Broad Institute Genome Sequencing Center for Infectious Disease"/>
            <person name="Wu L."/>
            <person name="Ma J."/>
        </authorList>
    </citation>
    <scope>NUCLEOTIDE SEQUENCE [LARGE SCALE GENOMIC DNA]</scope>
    <source>
        <strain evidence="2">KCTC 3950</strain>
    </source>
</reference>
<dbReference type="Proteomes" id="UP001597541">
    <property type="component" value="Unassembled WGS sequence"/>
</dbReference>
<dbReference type="RefSeq" id="WP_377604727.1">
    <property type="nucleotide sequence ID" value="NZ_JBHUME010000010.1"/>
</dbReference>
<dbReference type="EMBL" id="JBHUME010000010">
    <property type="protein sequence ID" value="MFD2614164.1"/>
    <property type="molecule type" value="Genomic_DNA"/>
</dbReference>
<name>A0ABW5PHZ4_9BACL</name>
<organism evidence="1 2">
    <name type="scientific">Paenibacillus gansuensis</name>
    <dbReference type="NCBI Taxonomy" id="306542"/>
    <lineage>
        <taxon>Bacteria</taxon>
        <taxon>Bacillati</taxon>
        <taxon>Bacillota</taxon>
        <taxon>Bacilli</taxon>
        <taxon>Bacillales</taxon>
        <taxon>Paenibacillaceae</taxon>
        <taxon>Paenibacillus</taxon>
    </lineage>
</organism>
<keyword evidence="2" id="KW-1185">Reference proteome</keyword>
<accession>A0ABW5PHZ4</accession>